<accession>A0A4U7KL98</accession>
<dbReference type="EMBL" id="SRRM01000021">
    <property type="protein sequence ID" value="TKY84970.1"/>
    <property type="molecule type" value="Genomic_DNA"/>
</dbReference>
<dbReference type="RefSeq" id="XP_029736955.1">
    <property type="nucleotide sequence ID" value="XM_029886642.1"/>
</dbReference>
<dbReference type="AlphaFoldDB" id="A0A4U7KL98"/>
<feature type="compositionally biased region" description="Low complexity" evidence="1">
    <location>
        <begin position="71"/>
        <end position="113"/>
    </location>
</feature>
<gene>
    <name evidence="2" type="ORF">EX895_006050</name>
</gene>
<sequence>MPSVVVLIPGTAGDTPTPSSVSYSPYKQHKLLSLPPPSSASAPASSRSSKPGISAASTSSVIVPLTPPPTSSRQPLLPSSSSSSLSSSSLLRSHSSSSSSASSTTSQPASGSHSRGKRHERPIGISNPFGDEHIYNSTKRCSPSGPGVYTCRWRLRDKKGVLDPNGHQYCDSQLMTPDLLAQHVLTHHIPQHSASQYAHLKIACKWNSCFNRHYDPAGLASHLVHDHFTNQMGLKYACISSNCSVQTVLTSFEALKRHHTQYHAGSPTSQHRKVWQPRRPQEHPERASKLLAAIRKLDTPEHRPRIPVSTCANPQFTPVDPKIRALRQIELKRRYMDPLTVELGDGQEGQPWNRLYKRIDKRIQAEKSKQAAHDTILRATEYEEHNLDIKTPVFVEVTGDPILRAIGEGLQDAQLYHDGCSSPCQSTVSRKTPGLALPPPRKAHVLLPEHDPQHAQDHIGAASLHSVEREMRFDAALSKQLHWSDRVLGGSAFVPSHNAPLRPTASENAPSNVERDDDEGASDDWVPPLRLDSYHPVSRSRFAIVEDSASDDKPRAIRRPTEAGPHAPSSGQTTATSSRLTSPSITSSSSSLTPMSVSNAAQERVKREREHDEDDDLKHHAHEPPSSRIKLEGKEVPYIDVTGLLELESSARATSFPDLRGVSGVRLQRAGRKADVHGRPASES</sequence>
<keyword evidence="3" id="KW-1185">Reference proteome</keyword>
<feature type="compositionally biased region" description="Basic and acidic residues" evidence="1">
    <location>
        <begin position="603"/>
        <end position="634"/>
    </location>
</feature>
<protein>
    <submittedName>
        <fullName evidence="2">Uncharacterized protein</fullName>
    </submittedName>
</protein>
<evidence type="ECO:0000256" key="1">
    <source>
        <dbReference type="SAM" id="MobiDB-lite"/>
    </source>
</evidence>
<evidence type="ECO:0000313" key="2">
    <source>
        <dbReference type="EMBL" id="TKY84970.1"/>
    </source>
</evidence>
<comment type="caution">
    <text evidence="2">The sequence shown here is derived from an EMBL/GenBank/DDBJ whole genome shotgun (WGS) entry which is preliminary data.</text>
</comment>
<reference evidence="2 3" key="1">
    <citation type="submission" date="2019-05" db="EMBL/GenBank/DDBJ databases">
        <title>Sporisorium graminicola CBS 10092 draft sequencing and annotation.</title>
        <authorList>
            <person name="Solano-Gonzalez S."/>
            <person name="Caddick M.X."/>
            <person name="Darby A."/>
        </authorList>
    </citation>
    <scope>NUCLEOTIDE SEQUENCE [LARGE SCALE GENOMIC DNA]</scope>
    <source>
        <strain evidence="2 3">CBS 10092</strain>
    </source>
</reference>
<dbReference type="OrthoDB" id="2556502at2759"/>
<feature type="region of interest" description="Disordered" evidence="1">
    <location>
        <begin position="1"/>
        <end position="144"/>
    </location>
</feature>
<proteinExistence type="predicted"/>
<organism evidence="2 3">
    <name type="scientific">Sporisorium graminicola</name>
    <dbReference type="NCBI Taxonomy" id="280036"/>
    <lineage>
        <taxon>Eukaryota</taxon>
        <taxon>Fungi</taxon>
        <taxon>Dikarya</taxon>
        <taxon>Basidiomycota</taxon>
        <taxon>Ustilaginomycotina</taxon>
        <taxon>Ustilaginomycetes</taxon>
        <taxon>Ustilaginales</taxon>
        <taxon>Ustilaginaceae</taxon>
        <taxon>Sporisorium</taxon>
    </lineage>
</organism>
<feature type="region of interest" description="Disordered" evidence="1">
    <location>
        <begin position="496"/>
        <end position="532"/>
    </location>
</feature>
<feature type="compositionally biased region" description="Basic and acidic residues" evidence="1">
    <location>
        <begin position="550"/>
        <end position="561"/>
    </location>
</feature>
<name>A0A4U7KL98_9BASI</name>
<evidence type="ECO:0000313" key="3">
    <source>
        <dbReference type="Proteomes" id="UP000306050"/>
    </source>
</evidence>
<feature type="compositionally biased region" description="Low complexity" evidence="1">
    <location>
        <begin position="15"/>
        <end position="26"/>
    </location>
</feature>
<dbReference type="KEGG" id="sgra:EX895_006050"/>
<feature type="region of interest" description="Disordered" evidence="1">
    <location>
        <begin position="545"/>
        <end position="634"/>
    </location>
</feature>
<dbReference type="GeneID" id="40728945"/>
<feature type="region of interest" description="Disordered" evidence="1">
    <location>
        <begin position="261"/>
        <end position="284"/>
    </location>
</feature>
<dbReference type="Proteomes" id="UP000306050">
    <property type="component" value="Chromosome SGRAM_8"/>
</dbReference>
<feature type="compositionally biased region" description="Low complexity" evidence="1">
    <location>
        <begin position="576"/>
        <end position="598"/>
    </location>
</feature>
<feature type="compositionally biased region" description="Low complexity" evidence="1">
    <location>
        <begin position="39"/>
        <end position="49"/>
    </location>
</feature>